<dbReference type="EMBL" id="BMCM01000008">
    <property type="protein sequence ID" value="GGD90587.1"/>
    <property type="molecule type" value="Genomic_DNA"/>
</dbReference>
<dbReference type="Proteomes" id="UP000629365">
    <property type="component" value="Unassembled WGS sequence"/>
</dbReference>
<evidence type="ECO:0000313" key="2">
    <source>
        <dbReference type="Proteomes" id="UP000629365"/>
    </source>
</evidence>
<sequence length="55" mass="6104">MHGIRRRNRKVGIELPEEVVTAPERLVEGGLFLFYCCLARDLVLVGQGGDVVQGH</sequence>
<comment type="caution">
    <text evidence="1">The sequence shown here is derived from an EMBL/GenBank/DDBJ whole genome shotgun (WGS) entry which is preliminary data.</text>
</comment>
<evidence type="ECO:0000313" key="1">
    <source>
        <dbReference type="EMBL" id="GGD90587.1"/>
    </source>
</evidence>
<gene>
    <name evidence="1" type="ORF">GCM10007269_36450</name>
</gene>
<protein>
    <submittedName>
        <fullName evidence="1">Uncharacterized protein</fullName>
    </submittedName>
</protein>
<organism evidence="1 2">
    <name type="scientific">Microbacterium murale</name>
    <dbReference type="NCBI Taxonomy" id="1081040"/>
    <lineage>
        <taxon>Bacteria</taxon>
        <taxon>Bacillati</taxon>
        <taxon>Actinomycetota</taxon>
        <taxon>Actinomycetes</taxon>
        <taxon>Micrococcales</taxon>
        <taxon>Microbacteriaceae</taxon>
        <taxon>Microbacterium</taxon>
    </lineage>
</organism>
<name>A0ABQ1S5V8_9MICO</name>
<proteinExistence type="predicted"/>
<keyword evidence="2" id="KW-1185">Reference proteome</keyword>
<reference evidence="2" key="1">
    <citation type="journal article" date="2019" name="Int. J. Syst. Evol. Microbiol.">
        <title>The Global Catalogue of Microorganisms (GCM) 10K type strain sequencing project: providing services to taxonomists for standard genome sequencing and annotation.</title>
        <authorList>
            <consortium name="The Broad Institute Genomics Platform"/>
            <consortium name="The Broad Institute Genome Sequencing Center for Infectious Disease"/>
            <person name="Wu L."/>
            <person name="Ma J."/>
        </authorList>
    </citation>
    <scope>NUCLEOTIDE SEQUENCE [LARGE SCALE GENOMIC DNA]</scope>
    <source>
        <strain evidence="2">CCM 7640</strain>
    </source>
</reference>
<accession>A0ABQ1S5V8</accession>